<dbReference type="Proteomes" id="UP000534870">
    <property type="component" value="Unassembled WGS sequence"/>
</dbReference>
<gene>
    <name evidence="1" type="ORF">HUK84_12240</name>
</gene>
<proteinExistence type="predicted"/>
<organism evidence="1 2">
    <name type="scientific">Nguyenibacter vanlangensis</name>
    <dbReference type="NCBI Taxonomy" id="1216886"/>
    <lineage>
        <taxon>Bacteria</taxon>
        <taxon>Pseudomonadati</taxon>
        <taxon>Pseudomonadota</taxon>
        <taxon>Alphaproteobacteria</taxon>
        <taxon>Acetobacterales</taxon>
        <taxon>Acetobacteraceae</taxon>
        <taxon>Nguyenibacter</taxon>
    </lineage>
</organism>
<sequence length="87" mass="8631">VPDPDALAALLGTPGAALPALILAEPGSPTLADALATLNRLGGDSGPIVTIHTLTPDGPLPEWLLEERLLSINTAAAGGNASLMTLS</sequence>
<evidence type="ECO:0000313" key="1">
    <source>
        <dbReference type="EMBL" id="NVN11873.1"/>
    </source>
</evidence>
<comment type="caution">
    <text evidence="1">The sequence shown here is derived from an EMBL/GenBank/DDBJ whole genome shotgun (WGS) entry which is preliminary data.</text>
</comment>
<reference evidence="1 2" key="1">
    <citation type="submission" date="2020-06" db="EMBL/GenBank/DDBJ databases">
        <title>Description of novel acetic acid bacteria.</title>
        <authorList>
            <person name="Sombolestani A."/>
        </authorList>
    </citation>
    <scope>NUCLEOTIDE SEQUENCE [LARGE SCALE GENOMIC DNA]</scope>
    <source>
        <strain evidence="1 2">LMG 31431</strain>
    </source>
</reference>
<feature type="non-terminal residue" evidence="1">
    <location>
        <position position="1"/>
    </location>
</feature>
<protein>
    <submittedName>
        <fullName evidence="1">Uncharacterized protein</fullName>
    </submittedName>
</protein>
<name>A0A7Y7M830_9PROT</name>
<evidence type="ECO:0000313" key="2">
    <source>
        <dbReference type="Proteomes" id="UP000534870"/>
    </source>
</evidence>
<dbReference type="AlphaFoldDB" id="A0A7Y7M830"/>
<accession>A0A7Y7M830</accession>
<dbReference type="EMBL" id="JABXXP010000274">
    <property type="protein sequence ID" value="NVN11873.1"/>
    <property type="molecule type" value="Genomic_DNA"/>
</dbReference>
<dbReference type="RefSeq" id="WP_176640540.1">
    <property type="nucleotide sequence ID" value="NZ_JABXXP010000274.1"/>
</dbReference>